<dbReference type="Gene3D" id="3.80.10.10">
    <property type="entry name" value="Ribonuclease Inhibitor"/>
    <property type="match status" value="2"/>
</dbReference>
<feature type="domain" description="F-box" evidence="1">
    <location>
        <begin position="4"/>
        <end position="44"/>
    </location>
</feature>
<dbReference type="EMBL" id="JAXIOK010000015">
    <property type="protein sequence ID" value="KAK4754455.1"/>
    <property type="molecule type" value="Genomic_DNA"/>
</dbReference>
<dbReference type="Proteomes" id="UP001345219">
    <property type="component" value="Chromosome 2"/>
</dbReference>
<gene>
    <name evidence="2" type="ORF">SAY87_002559</name>
</gene>
<dbReference type="AlphaFoldDB" id="A0AAN7JTA7"/>
<organism evidence="2 3">
    <name type="scientific">Trapa incisa</name>
    <dbReference type="NCBI Taxonomy" id="236973"/>
    <lineage>
        <taxon>Eukaryota</taxon>
        <taxon>Viridiplantae</taxon>
        <taxon>Streptophyta</taxon>
        <taxon>Embryophyta</taxon>
        <taxon>Tracheophyta</taxon>
        <taxon>Spermatophyta</taxon>
        <taxon>Magnoliopsida</taxon>
        <taxon>eudicotyledons</taxon>
        <taxon>Gunneridae</taxon>
        <taxon>Pentapetalae</taxon>
        <taxon>rosids</taxon>
        <taxon>malvids</taxon>
        <taxon>Myrtales</taxon>
        <taxon>Lythraceae</taxon>
        <taxon>Trapa</taxon>
    </lineage>
</organism>
<evidence type="ECO:0000313" key="2">
    <source>
        <dbReference type="EMBL" id="KAK4754455.1"/>
    </source>
</evidence>
<comment type="caution">
    <text evidence="2">The sequence shown here is derived from an EMBL/GenBank/DDBJ whole genome shotgun (WGS) entry which is preliminary data.</text>
</comment>
<protein>
    <recommendedName>
        <fullName evidence="1">F-box domain-containing protein</fullName>
    </recommendedName>
</protein>
<accession>A0AAN7JTA7</accession>
<evidence type="ECO:0000313" key="3">
    <source>
        <dbReference type="Proteomes" id="UP001345219"/>
    </source>
</evidence>
<dbReference type="SUPFAM" id="SSF52047">
    <property type="entry name" value="RNI-like"/>
    <property type="match status" value="1"/>
</dbReference>
<dbReference type="InterPro" id="IPR001810">
    <property type="entry name" value="F-box_dom"/>
</dbReference>
<evidence type="ECO:0000259" key="1">
    <source>
        <dbReference type="SMART" id="SM00256"/>
    </source>
</evidence>
<dbReference type="InterPro" id="IPR044809">
    <property type="entry name" value="AUF1-like"/>
</dbReference>
<reference evidence="2 3" key="1">
    <citation type="journal article" date="2023" name="Hortic Res">
        <title>Pangenome of water caltrop reveals structural variations and asymmetric subgenome divergence after allopolyploidization.</title>
        <authorList>
            <person name="Zhang X."/>
            <person name="Chen Y."/>
            <person name="Wang L."/>
            <person name="Yuan Y."/>
            <person name="Fang M."/>
            <person name="Shi L."/>
            <person name="Lu R."/>
            <person name="Comes H.P."/>
            <person name="Ma Y."/>
            <person name="Chen Y."/>
            <person name="Huang G."/>
            <person name="Zhou Y."/>
            <person name="Zheng Z."/>
            <person name="Qiu Y."/>
        </authorList>
    </citation>
    <scope>NUCLEOTIDE SEQUENCE [LARGE SCALE GENOMIC DNA]</scope>
    <source>
        <tissue evidence="2">Roots</tissue>
    </source>
</reference>
<sequence>MEHLPDHLILDILNRLTDSGDLARSRIACRSFNSLSRHVKFINLVCSSSRYLRSRSPATRSLTTPFKSIVRASIYGSIGSGAHLESISIGVEDVPELSYDNVGDDSGDDLYLTDVNFLREWFPRVCEGLRELSISDFWVQSCWRRSHVLGLVSSYCHNLLRLDLKKAWLSVDGLTPLPKLTSLTLNFIRIDDEDLNKINTCFPSLQSLNLLGVGGLKDPKISLLHLKTCQWAVSNVPSSLSIYAPNLEKLKLRCVKPRSLILQAPSLSDFSLSIVRADVYEVACLSNLRCLRLSSPNLCSLIEIFSPGSSVENLTLSSFWNKELNSEGNLTENTNPEVLFKSFPLINSLTVGPGALGFEFWFKGMGWGDQTLDEISWLRELVVYLTAFEIDITEPLISSVLSKTCNLKEMTILVHEDIDPKSVRSALSRLSRHWSQVRWKLGIWKKVEDTESDPYGSEIVRQPQVFK</sequence>
<dbReference type="SUPFAM" id="SSF81383">
    <property type="entry name" value="F-box domain"/>
    <property type="match status" value="1"/>
</dbReference>
<dbReference type="SMART" id="SM00256">
    <property type="entry name" value="FBOX"/>
    <property type="match status" value="1"/>
</dbReference>
<dbReference type="PANTHER" id="PTHR31215">
    <property type="entry name" value="OS05G0510400 PROTEIN-RELATED"/>
    <property type="match status" value="1"/>
</dbReference>
<dbReference type="InterPro" id="IPR055411">
    <property type="entry name" value="LRR_FXL15/At3g58940/PEG3-like"/>
</dbReference>
<name>A0AAN7JTA7_9MYRT</name>
<dbReference type="InterPro" id="IPR032675">
    <property type="entry name" value="LRR_dom_sf"/>
</dbReference>
<proteinExistence type="predicted"/>
<keyword evidence="3" id="KW-1185">Reference proteome</keyword>
<dbReference type="InterPro" id="IPR036047">
    <property type="entry name" value="F-box-like_dom_sf"/>
</dbReference>
<dbReference type="Pfam" id="PF24758">
    <property type="entry name" value="LRR_At5g56370"/>
    <property type="match status" value="1"/>
</dbReference>